<comment type="similarity">
    <text evidence="3 14 15">Belongs to the HemJ family.</text>
</comment>
<dbReference type="EMBL" id="JAJUOS010000008">
    <property type="protein sequence ID" value="MCE5974180.1"/>
    <property type="molecule type" value="Genomic_DNA"/>
</dbReference>
<evidence type="ECO:0000256" key="1">
    <source>
        <dbReference type="ARBA" id="ARBA00004651"/>
    </source>
</evidence>
<feature type="transmembrane region" description="Helical" evidence="14">
    <location>
        <begin position="15"/>
        <end position="35"/>
    </location>
</feature>
<evidence type="ECO:0000313" key="16">
    <source>
        <dbReference type="EMBL" id="MCE5974180.1"/>
    </source>
</evidence>
<comment type="subunit">
    <text evidence="14">Homodimer.</text>
</comment>
<feature type="transmembrane region" description="Helical" evidence="14">
    <location>
        <begin position="134"/>
        <end position="152"/>
    </location>
</feature>
<dbReference type="PANTHER" id="PTHR40255:SF1">
    <property type="entry name" value="PROTOPORPHYRINOGEN IX OXIDASE"/>
    <property type="match status" value="1"/>
</dbReference>
<organism evidence="16 17">
    <name type="scientific">Rhodobacter flavimaris</name>
    <dbReference type="NCBI Taxonomy" id="2907145"/>
    <lineage>
        <taxon>Bacteria</taxon>
        <taxon>Pseudomonadati</taxon>
        <taxon>Pseudomonadota</taxon>
        <taxon>Alphaproteobacteria</taxon>
        <taxon>Rhodobacterales</taxon>
        <taxon>Rhodobacter group</taxon>
        <taxon>Rhodobacter</taxon>
    </lineage>
</organism>
<evidence type="ECO:0000256" key="6">
    <source>
        <dbReference type="ARBA" id="ARBA00022617"/>
    </source>
</evidence>
<keyword evidence="10 14" id="KW-0560">Oxidoreductase</keyword>
<comment type="pathway">
    <text evidence="2 14 15">Porphyrin-containing compound metabolism; protoporphyrin-IX biosynthesis; protoporphyrin-IX from protoporphyrinogen-IX: step 1/1.</text>
</comment>
<dbReference type="Proteomes" id="UP001521181">
    <property type="component" value="Unassembled WGS sequence"/>
</dbReference>
<evidence type="ECO:0000256" key="8">
    <source>
        <dbReference type="ARBA" id="ARBA00022723"/>
    </source>
</evidence>
<keyword evidence="9 14" id="KW-1133">Transmembrane helix</keyword>
<dbReference type="PIRSF" id="PIRSF004638">
    <property type="entry name" value="UCP004638"/>
    <property type="match status" value="1"/>
</dbReference>
<dbReference type="HAMAP" id="MF_02239">
    <property type="entry name" value="HemJ"/>
    <property type="match status" value="1"/>
</dbReference>
<evidence type="ECO:0000256" key="12">
    <source>
        <dbReference type="ARBA" id="ARBA00023136"/>
    </source>
</evidence>
<comment type="cofactor">
    <cofactor evidence="14 15">
        <name>heme b</name>
        <dbReference type="ChEBI" id="CHEBI:60344"/>
    </cofactor>
    <text evidence="14 15">Binds 1 heme b (iron(II)-protoporphyrin IX) group per subunit.</text>
</comment>
<sequence>MTDILSDYYLWVKSFHMMSVLAWMAGLFYLPRLYVYHVEGLKKQGVVRDSDMDLLFQHQERLLLKAIMNPSLIASWLFGLMLVFTPGIVDWGSVWPWTKAASILGMTWFHMWCARQRKALAVGTNTLTGRQYRMMNEIPTLFMVVIVISVIVKF</sequence>
<evidence type="ECO:0000256" key="2">
    <source>
        <dbReference type="ARBA" id="ARBA00005073"/>
    </source>
</evidence>
<feature type="transmembrane region" description="Helical" evidence="14">
    <location>
        <begin position="62"/>
        <end position="88"/>
    </location>
</feature>
<feature type="binding site" description="axial binding residue" evidence="14">
    <location>
        <position position="99"/>
    </location>
    <ligand>
        <name>heme</name>
        <dbReference type="ChEBI" id="CHEBI:30413"/>
    </ligand>
    <ligandPart>
        <name>Fe</name>
        <dbReference type="ChEBI" id="CHEBI:18248"/>
    </ligandPart>
</feature>
<evidence type="ECO:0000256" key="15">
    <source>
        <dbReference type="PIRNR" id="PIRNR004638"/>
    </source>
</evidence>
<protein>
    <recommendedName>
        <fullName evidence="4 14">Protoporphyrinogen IX oxidase</fullName>
        <shortName evidence="14">PPO</shortName>
        <ecNumber evidence="14 15">1.3.99.-</ecNumber>
    </recommendedName>
</protein>
<evidence type="ECO:0000256" key="5">
    <source>
        <dbReference type="ARBA" id="ARBA00022475"/>
    </source>
</evidence>
<name>A0ABS8Z2M2_9RHOB</name>
<accession>A0ABS8Z2M2</accession>
<dbReference type="PANTHER" id="PTHR40255">
    <property type="entry name" value="UPF0093 MEMBRANE PROTEIN SLR1790"/>
    <property type="match status" value="1"/>
</dbReference>
<feature type="transmembrane region" description="Helical" evidence="14">
    <location>
        <begin position="94"/>
        <end position="113"/>
    </location>
</feature>
<evidence type="ECO:0000256" key="4">
    <source>
        <dbReference type="ARBA" id="ARBA00017504"/>
    </source>
</evidence>
<comment type="subcellular location">
    <subcellularLocation>
        <location evidence="1 14">Cell membrane</location>
        <topology evidence="1 14">Multi-pass membrane protein</topology>
    </subcellularLocation>
</comment>
<proteinExistence type="inferred from homology"/>
<evidence type="ECO:0000256" key="3">
    <source>
        <dbReference type="ARBA" id="ARBA00006501"/>
    </source>
</evidence>
<dbReference type="Pfam" id="PF03653">
    <property type="entry name" value="UPF0093"/>
    <property type="match status" value="1"/>
</dbReference>
<dbReference type="InterPro" id="IPR005265">
    <property type="entry name" value="HemJ-like"/>
</dbReference>
<evidence type="ECO:0000256" key="9">
    <source>
        <dbReference type="ARBA" id="ARBA00022989"/>
    </source>
</evidence>
<comment type="catalytic activity">
    <reaction evidence="13 14 15">
        <text>protoporphyrinogen IX + 3 A = protoporphyrin IX + 3 AH2</text>
        <dbReference type="Rhea" id="RHEA:62000"/>
        <dbReference type="ChEBI" id="CHEBI:13193"/>
        <dbReference type="ChEBI" id="CHEBI:17499"/>
        <dbReference type="ChEBI" id="CHEBI:57306"/>
        <dbReference type="ChEBI" id="CHEBI:57307"/>
    </reaction>
</comment>
<evidence type="ECO:0000256" key="13">
    <source>
        <dbReference type="ARBA" id="ARBA00048390"/>
    </source>
</evidence>
<keyword evidence="8 14" id="KW-0479">Metal-binding</keyword>
<evidence type="ECO:0000256" key="11">
    <source>
        <dbReference type="ARBA" id="ARBA00023004"/>
    </source>
</evidence>
<feature type="binding site" description="axial binding residue" evidence="14">
    <location>
        <position position="16"/>
    </location>
    <ligand>
        <name>heme</name>
        <dbReference type="ChEBI" id="CHEBI:30413"/>
    </ligand>
    <ligandPart>
        <name>Fe</name>
        <dbReference type="ChEBI" id="CHEBI:18248"/>
    </ligandPart>
</feature>
<dbReference type="RefSeq" id="WP_233677149.1">
    <property type="nucleotide sequence ID" value="NZ_JAJUOS010000008.1"/>
</dbReference>
<comment type="function">
    <text evidence="14 15">Catalyzes the oxidation of protoporphyrinogen IX to protoporphyrin IX.</text>
</comment>
<keyword evidence="6 14" id="KW-0349">Heme</keyword>
<keyword evidence="7 14" id="KW-0812">Transmembrane</keyword>
<keyword evidence="5 14" id="KW-1003">Cell membrane</keyword>
<keyword evidence="17" id="KW-1185">Reference proteome</keyword>
<keyword evidence="11 14" id="KW-0408">Iron</keyword>
<evidence type="ECO:0000256" key="7">
    <source>
        <dbReference type="ARBA" id="ARBA00022692"/>
    </source>
</evidence>
<evidence type="ECO:0000256" key="10">
    <source>
        <dbReference type="ARBA" id="ARBA00023002"/>
    </source>
</evidence>
<dbReference type="EC" id="1.3.99.-" evidence="14 15"/>
<keyword evidence="12 14" id="KW-0472">Membrane</keyword>
<evidence type="ECO:0000256" key="14">
    <source>
        <dbReference type="HAMAP-Rule" id="MF_02239"/>
    </source>
</evidence>
<reference evidence="16 17" key="1">
    <citation type="submission" date="2021-12" db="EMBL/GenBank/DDBJ databases">
        <title>Sinirhodobacter sp. WL0062 is a bacterium isolated from seawater.</title>
        <authorList>
            <person name="Wang L."/>
            <person name="He W."/>
            <person name="Zhang D.-F."/>
        </authorList>
    </citation>
    <scope>NUCLEOTIDE SEQUENCE [LARGE SCALE GENOMIC DNA]</scope>
    <source>
        <strain evidence="16 17">WL0062</strain>
    </source>
</reference>
<evidence type="ECO:0000313" key="17">
    <source>
        <dbReference type="Proteomes" id="UP001521181"/>
    </source>
</evidence>
<gene>
    <name evidence="16" type="ORF">LZA78_11860</name>
</gene>
<comment type="caution">
    <text evidence="16">The sequence shown here is derived from an EMBL/GenBank/DDBJ whole genome shotgun (WGS) entry which is preliminary data.</text>
</comment>